<keyword evidence="2" id="KW-1185">Reference proteome</keyword>
<evidence type="ECO:0008006" key="3">
    <source>
        <dbReference type="Google" id="ProtNLM"/>
    </source>
</evidence>
<protein>
    <recommendedName>
        <fullName evidence="3">Sigma-70, region 4</fullName>
    </recommendedName>
</protein>
<dbReference type="EMBL" id="BAABDD010000005">
    <property type="protein sequence ID" value="GAA3735628.1"/>
    <property type="molecule type" value="Genomic_DNA"/>
</dbReference>
<organism evidence="1 2">
    <name type="scientific">Salinactinospora qingdaonensis</name>
    <dbReference type="NCBI Taxonomy" id="702744"/>
    <lineage>
        <taxon>Bacteria</taxon>
        <taxon>Bacillati</taxon>
        <taxon>Actinomycetota</taxon>
        <taxon>Actinomycetes</taxon>
        <taxon>Streptosporangiales</taxon>
        <taxon>Nocardiopsidaceae</taxon>
        <taxon>Salinactinospora</taxon>
    </lineage>
</organism>
<evidence type="ECO:0000313" key="2">
    <source>
        <dbReference type="Proteomes" id="UP001500908"/>
    </source>
</evidence>
<dbReference type="Proteomes" id="UP001500908">
    <property type="component" value="Unassembled WGS sequence"/>
</dbReference>
<evidence type="ECO:0000313" key="1">
    <source>
        <dbReference type="EMBL" id="GAA3735628.1"/>
    </source>
</evidence>
<dbReference type="RefSeq" id="WP_344968731.1">
    <property type="nucleotide sequence ID" value="NZ_BAABDD010000005.1"/>
</dbReference>
<accession>A0ABP7FBG7</accession>
<sequence length="123" mass="13596">MGLYEVDARKWENGWQLRIRDVGVTWSPTLGDAETRAREYISANLDVAEENIHIDLLPRVSASLDQLALETRRAVHDADEAMRGAAAKTRDAVDGLTDAGLTPADISHYLGLSQQRIRQLAQG</sequence>
<reference evidence="2" key="1">
    <citation type="journal article" date="2019" name="Int. J. Syst. Evol. Microbiol.">
        <title>The Global Catalogue of Microorganisms (GCM) 10K type strain sequencing project: providing services to taxonomists for standard genome sequencing and annotation.</title>
        <authorList>
            <consortium name="The Broad Institute Genomics Platform"/>
            <consortium name="The Broad Institute Genome Sequencing Center for Infectious Disease"/>
            <person name="Wu L."/>
            <person name="Ma J."/>
        </authorList>
    </citation>
    <scope>NUCLEOTIDE SEQUENCE [LARGE SCALE GENOMIC DNA]</scope>
    <source>
        <strain evidence="2">JCM 17137</strain>
    </source>
</reference>
<comment type="caution">
    <text evidence="1">The sequence shown here is derived from an EMBL/GenBank/DDBJ whole genome shotgun (WGS) entry which is preliminary data.</text>
</comment>
<gene>
    <name evidence="1" type="ORF">GCM10022402_14770</name>
</gene>
<proteinExistence type="predicted"/>
<name>A0ABP7FBG7_9ACTN</name>